<proteinExistence type="predicted"/>
<sequence>MSKTTRDRFPPVADTAVWPLTYDERHGTYHTRCATTDYEPVSTAILMAVASVLGTEPDDLESLSACVDPDALNTLVVNWYEADSRAGDGSITFPFADCTVTVYADGEIVIEPDRSGDGRTTP</sequence>
<protein>
    <recommendedName>
        <fullName evidence="1">Halobacterial output domain-containing protein</fullName>
    </recommendedName>
</protein>
<reference evidence="3" key="1">
    <citation type="submission" date="2017-01" db="EMBL/GenBank/DDBJ databases">
        <authorList>
            <person name="Varghese N."/>
            <person name="Submissions S."/>
        </authorList>
    </citation>
    <scope>NUCLEOTIDE SEQUENCE [LARGE SCALE GENOMIC DNA]</scope>
    <source>
        <strain evidence="3">type strain: HArc-</strain>
    </source>
</reference>
<evidence type="ECO:0000313" key="2">
    <source>
        <dbReference type="EMBL" id="SIR96400.1"/>
    </source>
</evidence>
<evidence type="ECO:0000259" key="1">
    <source>
        <dbReference type="Pfam" id="PF18545"/>
    </source>
</evidence>
<dbReference type="AlphaFoldDB" id="A0A1N7F7V7"/>
<name>A0A1N7F7V7_9EURY</name>
<accession>A0A1N7F7V7</accession>
<keyword evidence="3" id="KW-1185">Reference proteome</keyword>
<feature type="domain" description="Halobacterial output" evidence="1">
    <location>
        <begin position="37"/>
        <end position="112"/>
    </location>
</feature>
<dbReference type="RefSeq" id="WP_076609005.1">
    <property type="nucleotide sequence ID" value="NZ_FTNR01000006.1"/>
</dbReference>
<dbReference type="Pfam" id="PF18545">
    <property type="entry name" value="HalOD1"/>
    <property type="match status" value="1"/>
</dbReference>
<dbReference type="InterPro" id="IPR040624">
    <property type="entry name" value="HalOD1"/>
</dbReference>
<dbReference type="Proteomes" id="UP000185936">
    <property type="component" value="Unassembled WGS sequence"/>
</dbReference>
<gene>
    <name evidence="2" type="ORF">SAMN05421752_10659</name>
</gene>
<dbReference type="EMBL" id="FTNR01000006">
    <property type="protein sequence ID" value="SIR96400.1"/>
    <property type="molecule type" value="Genomic_DNA"/>
</dbReference>
<evidence type="ECO:0000313" key="3">
    <source>
        <dbReference type="Proteomes" id="UP000185936"/>
    </source>
</evidence>
<dbReference type="OrthoDB" id="193772at2157"/>
<organism evidence="2 3">
    <name type="scientific">Natronorubrum thiooxidans</name>
    <dbReference type="NCBI Taxonomy" id="308853"/>
    <lineage>
        <taxon>Archaea</taxon>
        <taxon>Methanobacteriati</taxon>
        <taxon>Methanobacteriota</taxon>
        <taxon>Stenosarchaea group</taxon>
        <taxon>Halobacteria</taxon>
        <taxon>Halobacteriales</taxon>
        <taxon>Natrialbaceae</taxon>
        <taxon>Natronorubrum</taxon>
    </lineage>
</organism>